<name>A0AAV9E0R5_ACOCL</name>
<comment type="caution">
    <text evidence="11">The sequence shown here is derived from an EMBL/GenBank/DDBJ whole genome shotgun (WGS) entry which is preliminary data.</text>
</comment>
<feature type="coiled-coil region" evidence="10">
    <location>
        <begin position="101"/>
        <end position="135"/>
    </location>
</feature>
<gene>
    <name evidence="11" type="ORF">QJS10_CPA10g01349</name>
</gene>
<evidence type="ECO:0000256" key="4">
    <source>
        <dbReference type="ARBA" id="ARBA00022618"/>
    </source>
</evidence>
<dbReference type="AlphaFoldDB" id="A0AAV9E0R5"/>
<keyword evidence="10" id="KW-0175">Coiled coil</keyword>
<keyword evidence="12" id="KW-1185">Reference proteome</keyword>
<organism evidence="11 12">
    <name type="scientific">Acorus calamus</name>
    <name type="common">Sweet flag</name>
    <dbReference type="NCBI Taxonomy" id="4465"/>
    <lineage>
        <taxon>Eukaryota</taxon>
        <taxon>Viridiplantae</taxon>
        <taxon>Streptophyta</taxon>
        <taxon>Embryophyta</taxon>
        <taxon>Tracheophyta</taxon>
        <taxon>Spermatophyta</taxon>
        <taxon>Magnoliopsida</taxon>
        <taxon>Liliopsida</taxon>
        <taxon>Acoraceae</taxon>
        <taxon>Acorus</taxon>
    </lineage>
</organism>
<dbReference type="EMBL" id="JAUJYO010000010">
    <property type="protein sequence ID" value="KAK1307047.1"/>
    <property type="molecule type" value="Genomic_DNA"/>
</dbReference>
<evidence type="ECO:0000256" key="5">
    <source>
        <dbReference type="ARBA" id="ARBA00022776"/>
    </source>
</evidence>
<dbReference type="GO" id="GO:0007059">
    <property type="term" value="P:chromosome segregation"/>
    <property type="evidence" value="ECO:0007669"/>
    <property type="project" value="TreeGrafter"/>
</dbReference>
<dbReference type="GO" id="GO:0000444">
    <property type="term" value="C:MIS12/MIND type complex"/>
    <property type="evidence" value="ECO:0007669"/>
    <property type="project" value="InterPro"/>
</dbReference>
<dbReference type="Pfam" id="PF03980">
    <property type="entry name" value="Nnf1"/>
    <property type="match status" value="1"/>
</dbReference>
<evidence type="ECO:0000313" key="11">
    <source>
        <dbReference type="EMBL" id="KAK1307047.1"/>
    </source>
</evidence>
<keyword evidence="3" id="KW-0158">Chromosome</keyword>
<keyword evidence="7" id="KW-0539">Nucleus</keyword>
<evidence type="ECO:0000256" key="10">
    <source>
        <dbReference type="SAM" id="Coils"/>
    </source>
</evidence>
<dbReference type="Proteomes" id="UP001180020">
    <property type="component" value="Unassembled WGS sequence"/>
</dbReference>
<dbReference type="GO" id="GO:0051301">
    <property type="term" value="P:cell division"/>
    <property type="evidence" value="ECO:0007669"/>
    <property type="project" value="UniProtKB-KW"/>
</dbReference>
<reference evidence="11" key="2">
    <citation type="submission" date="2023-06" db="EMBL/GenBank/DDBJ databases">
        <authorList>
            <person name="Ma L."/>
            <person name="Liu K.-W."/>
            <person name="Li Z."/>
            <person name="Hsiao Y.-Y."/>
            <person name="Qi Y."/>
            <person name="Fu T."/>
            <person name="Tang G."/>
            <person name="Zhang D."/>
            <person name="Sun W.-H."/>
            <person name="Liu D.-K."/>
            <person name="Li Y."/>
            <person name="Chen G.-Z."/>
            <person name="Liu X.-D."/>
            <person name="Liao X.-Y."/>
            <person name="Jiang Y.-T."/>
            <person name="Yu X."/>
            <person name="Hao Y."/>
            <person name="Huang J."/>
            <person name="Zhao X.-W."/>
            <person name="Ke S."/>
            <person name="Chen Y.-Y."/>
            <person name="Wu W.-L."/>
            <person name="Hsu J.-L."/>
            <person name="Lin Y.-F."/>
            <person name="Huang M.-D."/>
            <person name="Li C.-Y."/>
            <person name="Huang L."/>
            <person name="Wang Z.-W."/>
            <person name="Zhao X."/>
            <person name="Zhong W.-Y."/>
            <person name="Peng D.-H."/>
            <person name="Ahmad S."/>
            <person name="Lan S."/>
            <person name="Zhang J.-S."/>
            <person name="Tsai W.-C."/>
            <person name="Van De Peer Y."/>
            <person name="Liu Z.-J."/>
        </authorList>
    </citation>
    <scope>NUCLEOTIDE SEQUENCE</scope>
    <source>
        <strain evidence="11">CP</strain>
        <tissue evidence="11">Leaves</tissue>
    </source>
</reference>
<keyword evidence="4" id="KW-0132">Cell division</keyword>
<keyword evidence="8" id="KW-0131">Cell cycle</keyword>
<evidence type="ECO:0000256" key="9">
    <source>
        <dbReference type="ARBA" id="ARBA00023328"/>
    </source>
</evidence>
<dbReference type="InterPro" id="IPR007128">
    <property type="entry name" value="PMF1/Nnf1"/>
</dbReference>
<sequence length="160" mass="18260">MGDLITGSARNSNLKKSFKLTIRCLYGACSIEEFNKAFPTFGPAERERLRRLFLQEEFESICQETQVGSALANLEQLVEEQNLDILPADKTKLQDIKGELLREKKEEIQFLKGQLQEVAEQNTSMKSRIEGLKTQDFPATTNAIKKLKRCNTDVYESLCH</sequence>
<keyword evidence="6" id="KW-0995">Kinetochore</keyword>
<comment type="subcellular location">
    <subcellularLocation>
        <location evidence="2">Chromosome</location>
        <location evidence="2">Centromere</location>
        <location evidence="2">Kinetochore</location>
    </subcellularLocation>
    <subcellularLocation>
        <location evidence="1">Nucleus</location>
    </subcellularLocation>
</comment>
<accession>A0AAV9E0R5</accession>
<evidence type="ECO:0000256" key="6">
    <source>
        <dbReference type="ARBA" id="ARBA00022838"/>
    </source>
</evidence>
<evidence type="ECO:0000256" key="2">
    <source>
        <dbReference type="ARBA" id="ARBA00004629"/>
    </source>
</evidence>
<proteinExistence type="predicted"/>
<reference evidence="11" key="1">
    <citation type="journal article" date="2023" name="Nat. Commun.">
        <title>Diploid and tetraploid genomes of Acorus and the evolution of monocots.</title>
        <authorList>
            <person name="Ma L."/>
            <person name="Liu K.W."/>
            <person name="Li Z."/>
            <person name="Hsiao Y.Y."/>
            <person name="Qi Y."/>
            <person name="Fu T."/>
            <person name="Tang G.D."/>
            <person name="Zhang D."/>
            <person name="Sun W.H."/>
            <person name="Liu D.K."/>
            <person name="Li Y."/>
            <person name="Chen G.Z."/>
            <person name="Liu X.D."/>
            <person name="Liao X.Y."/>
            <person name="Jiang Y.T."/>
            <person name="Yu X."/>
            <person name="Hao Y."/>
            <person name="Huang J."/>
            <person name="Zhao X.W."/>
            <person name="Ke S."/>
            <person name="Chen Y.Y."/>
            <person name="Wu W.L."/>
            <person name="Hsu J.L."/>
            <person name="Lin Y.F."/>
            <person name="Huang M.D."/>
            <person name="Li C.Y."/>
            <person name="Huang L."/>
            <person name="Wang Z.W."/>
            <person name="Zhao X."/>
            <person name="Zhong W.Y."/>
            <person name="Peng D.H."/>
            <person name="Ahmad S."/>
            <person name="Lan S."/>
            <person name="Zhang J.S."/>
            <person name="Tsai W.C."/>
            <person name="Van de Peer Y."/>
            <person name="Liu Z.J."/>
        </authorList>
    </citation>
    <scope>NUCLEOTIDE SEQUENCE</scope>
    <source>
        <strain evidence="11">CP</strain>
    </source>
</reference>
<evidence type="ECO:0000256" key="3">
    <source>
        <dbReference type="ARBA" id="ARBA00022454"/>
    </source>
</evidence>
<evidence type="ECO:0000256" key="7">
    <source>
        <dbReference type="ARBA" id="ARBA00023242"/>
    </source>
</evidence>
<evidence type="ECO:0000256" key="1">
    <source>
        <dbReference type="ARBA" id="ARBA00004123"/>
    </source>
</evidence>
<dbReference type="PANTHER" id="PTHR15459">
    <property type="entry name" value="POLYAMINE-MODULATED FACTOR 1"/>
    <property type="match status" value="1"/>
</dbReference>
<protein>
    <submittedName>
        <fullName evidence="11">Uncharacterized protein</fullName>
    </submittedName>
</protein>
<dbReference type="GO" id="GO:0005634">
    <property type="term" value="C:nucleus"/>
    <property type="evidence" value="ECO:0007669"/>
    <property type="project" value="UniProtKB-SubCell"/>
</dbReference>
<evidence type="ECO:0000313" key="12">
    <source>
        <dbReference type="Proteomes" id="UP001180020"/>
    </source>
</evidence>
<keyword evidence="5" id="KW-0498">Mitosis</keyword>
<keyword evidence="9" id="KW-0137">Centromere</keyword>
<dbReference type="PANTHER" id="PTHR15459:SF3">
    <property type="entry name" value="POLYAMINE-MODULATED FACTOR 1"/>
    <property type="match status" value="1"/>
</dbReference>
<evidence type="ECO:0000256" key="8">
    <source>
        <dbReference type="ARBA" id="ARBA00023306"/>
    </source>
</evidence>